<dbReference type="AlphaFoldDB" id="Q5Z5B1"/>
<proteinExistence type="predicted"/>
<dbReference type="Proteomes" id="UP000000763">
    <property type="component" value="Chromosome 6"/>
</dbReference>
<evidence type="ECO:0000313" key="2">
    <source>
        <dbReference type="Proteomes" id="UP000000763"/>
    </source>
</evidence>
<reference evidence="2" key="1">
    <citation type="journal article" date="2005" name="Nature">
        <title>The map-based sequence of the rice genome.</title>
        <authorList>
            <consortium name="International rice genome sequencing project (IRGSP)"/>
            <person name="Matsumoto T."/>
            <person name="Wu J."/>
            <person name="Kanamori H."/>
            <person name="Katayose Y."/>
            <person name="Fujisawa M."/>
            <person name="Namiki N."/>
            <person name="Mizuno H."/>
            <person name="Yamamoto K."/>
            <person name="Antonio B.A."/>
            <person name="Baba T."/>
            <person name="Sakata K."/>
            <person name="Nagamura Y."/>
            <person name="Aoki H."/>
            <person name="Arikawa K."/>
            <person name="Arita K."/>
            <person name="Bito T."/>
            <person name="Chiden Y."/>
            <person name="Fujitsuka N."/>
            <person name="Fukunaka R."/>
            <person name="Hamada M."/>
            <person name="Harada C."/>
            <person name="Hayashi A."/>
            <person name="Hijishita S."/>
            <person name="Honda M."/>
            <person name="Hosokawa S."/>
            <person name="Ichikawa Y."/>
            <person name="Idonuma A."/>
            <person name="Iijima M."/>
            <person name="Ikeda M."/>
            <person name="Ikeno M."/>
            <person name="Ito K."/>
            <person name="Ito S."/>
            <person name="Ito T."/>
            <person name="Ito Y."/>
            <person name="Ito Y."/>
            <person name="Iwabuchi A."/>
            <person name="Kamiya K."/>
            <person name="Karasawa W."/>
            <person name="Kurita K."/>
            <person name="Katagiri S."/>
            <person name="Kikuta A."/>
            <person name="Kobayashi H."/>
            <person name="Kobayashi N."/>
            <person name="Machita K."/>
            <person name="Maehara T."/>
            <person name="Masukawa M."/>
            <person name="Mizubayashi T."/>
            <person name="Mukai Y."/>
            <person name="Nagasaki H."/>
            <person name="Nagata Y."/>
            <person name="Naito S."/>
            <person name="Nakashima M."/>
            <person name="Nakama Y."/>
            <person name="Nakamichi Y."/>
            <person name="Nakamura M."/>
            <person name="Meguro A."/>
            <person name="Negishi M."/>
            <person name="Ohta I."/>
            <person name="Ohta T."/>
            <person name="Okamoto M."/>
            <person name="Ono N."/>
            <person name="Saji S."/>
            <person name="Sakaguchi M."/>
            <person name="Sakai K."/>
            <person name="Shibata M."/>
            <person name="Shimokawa T."/>
            <person name="Song J."/>
            <person name="Takazaki Y."/>
            <person name="Terasawa K."/>
            <person name="Tsugane M."/>
            <person name="Tsuji K."/>
            <person name="Ueda S."/>
            <person name="Waki K."/>
            <person name="Yamagata H."/>
            <person name="Yamamoto M."/>
            <person name="Yamamoto S."/>
            <person name="Yamane H."/>
            <person name="Yoshiki S."/>
            <person name="Yoshihara R."/>
            <person name="Yukawa K."/>
            <person name="Zhong H."/>
            <person name="Yano M."/>
            <person name="Yuan Q."/>
            <person name="Ouyang S."/>
            <person name="Liu J."/>
            <person name="Jones K.M."/>
            <person name="Gansberger K."/>
            <person name="Moffat K."/>
            <person name="Hill J."/>
            <person name="Bera J."/>
            <person name="Fadrosh D."/>
            <person name="Jin S."/>
            <person name="Johri S."/>
            <person name="Kim M."/>
            <person name="Overton L."/>
            <person name="Reardon M."/>
            <person name="Tsitrin T."/>
            <person name="Vuong H."/>
            <person name="Weaver B."/>
            <person name="Ciecko A."/>
            <person name="Tallon L."/>
            <person name="Jackson J."/>
            <person name="Pai G."/>
            <person name="Aken S.V."/>
            <person name="Utterback T."/>
            <person name="Reidmuller S."/>
            <person name="Feldblyum T."/>
            <person name="Hsiao J."/>
            <person name="Zismann V."/>
            <person name="Iobst S."/>
            <person name="de Vazeille A.R."/>
            <person name="Buell C.R."/>
            <person name="Ying K."/>
            <person name="Li Y."/>
            <person name="Lu T."/>
            <person name="Huang Y."/>
            <person name="Zhao Q."/>
            <person name="Feng Q."/>
            <person name="Zhang L."/>
            <person name="Zhu J."/>
            <person name="Weng Q."/>
            <person name="Mu J."/>
            <person name="Lu Y."/>
            <person name="Fan D."/>
            <person name="Liu Y."/>
            <person name="Guan J."/>
            <person name="Zhang Y."/>
            <person name="Yu S."/>
            <person name="Liu X."/>
            <person name="Zhang Y."/>
            <person name="Hong G."/>
            <person name="Han B."/>
            <person name="Choisne N."/>
            <person name="Demange N."/>
            <person name="Orjeda G."/>
            <person name="Samain S."/>
            <person name="Cattolico L."/>
            <person name="Pelletier E."/>
            <person name="Couloux A."/>
            <person name="Segurens B."/>
            <person name="Wincker P."/>
            <person name="D'Hont A."/>
            <person name="Scarpelli C."/>
            <person name="Weissenbach J."/>
            <person name="Salanoubat M."/>
            <person name="Quetier F."/>
            <person name="Yu Y."/>
            <person name="Kim H.R."/>
            <person name="Rambo T."/>
            <person name="Currie J."/>
            <person name="Collura K."/>
            <person name="Luo M."/>
            <person name="Yang T."/>
            <person name="Ammiraju J.S.S."/>
            <person name="Engler F."/>
            <person name="Soderlund C."/>
            <person name="Wing R.A."/>
            <person name="Palmer L.E."/>
            <person name="de la Bastide M."/>
            <person name="Spiegel L."/>
            <person name="Nascimento L."/>
            <person name="Zutavern T."/>
            <person name="O'Shaughnessy A."/>
            <person name="Dike S."/>
            <person name="Dedhia N."/>
            <person name="Preston R."/>
            <person name="Balija V."/>
            <person name="McCombie W.R."/>
            <person name="Chow T."/>
            <person name="Chen H."/>
            <person name="Chung M."/>
            <person name="Chen C."/>
            <person name="Shaw J."/>
            <person name="Wu H."/>
            <person name="Hsiao K."/>
            <person name="Chao Y."/>
            <person name="Chu M."/>
            <person name="Cheng C."/>
            <person name="Hour A."/>
            <person name="Lee P."/>
            <person name="Lin S."/>
            <person name="Lin Y."/>
            <person name="Liou J."/>
            <person name="Liu S."/>
            <person name="Hsing Y."/>
            <person name="Raghuvanshi S."/>
            <person name="Mohanty A."/>
            <person name="Bharti A.K."/>
            <person name="Gaur A."/>
            <person name="Gupta V."/>
            <person name="Kumar D."/>
            <person name="Ravi V."/>
            <person name="Vij S."/>
            <person name="Kapur A."/>
            <person name="Khurana P."/>
            <person name="Khurana P."/>
            <person name="Khurana J.P."/>
            <person name="Tyagi A.K."/>
            <person name="Gaikwad K."/>
            <person name="Singh A."/>
            <person name="Dalal V."/>
            <person name="Srivastava S."/>
            <person name="Dixit A."/>
            <person name="Pal A.K."/>
            <person name="Ghazi I.A."/>
            <person name="Yadav M."/>
            <person name="Pandit A."/>
            <person name="Bhargava A."/>
            <person name="Sureshbabu K."/>
            <person name="Batra K."/>
            <person name="Sharma T.R."/>
            <person name="Mohapatra T."/>
            <person name="Singh N.K."/>
            <person name="Messing J."/>
            <person name="Nelson A.B."/>
            <person name="Fuks G."/>
            <person name="Kavchok S."/>
            <person name="Keizer G."/>
            <person name="Linton E."/>
            <person name="Llaca V."/>
            <person name="Song R."/>
            <person name="Tanyolac B."/>
            <person name="Young S."/>
            <person name="Ho-Il K."/>
            <person name="Hahn J.H."/>
            <person name="Sangsakoo G."/>
            <person name="Vanavichit A."/>
            <person name="de Mattos Luiz.A.T."/>
            <person name="Zimmer P.D."/>
            <person name="Malone G."/>
            <person name="Dellagostin O."/>
            <person name="de Oliveira A.C."/>
            <person name="Bevan M."/>
            <person name="Bancroft I."/>
            <person name="Minx P."/>
            <person name="Cordum H."/>
            <person name="Wilson R."/>
            <person name="Cheng Z."/>
            <person name="Jin W."/>
            <person name="Jiang J."/>
            <person name="Leong S.A."/>
            <person name="Iwama H."/>
            <person name="Gojobori T."/>
            <person name="Itoh T."/>
            <person name="Niimura Y."/>
            <person name="Fujii Y."/>
            <person name="Habara T."/>
            <person name="Sakai H."/>
            <person name="Sato Y."/>
            <person name="Wilson G."/>
            <person name="Kumar K."/>
            <person name="McCouch S."/>
            <person name="Juretic N."/>
            <person name="Hoen D."/>
            <person name="Wright S."/>
            <person name="Bruskiewich R."/>
            <person name="Bureau T."/>
            <person name="Miyao A."/>
            <person name="Hirochika H."/>
            <person name="Nishikawa T."/>
            <person name="Kadowaki K."/>
            <person name="Sugiura M."/>
            <person name="Burr B."/>
            <person name="Sasaki T."/>
        </authorList>
    </citation>
    <scope>NUCLEOTIDE SEQUENCE [LARGE SCALE GENOMIC DNA]</scope>
    <source>
        <strain evidence="2">cv. Nipponbare</strain>
    </source>
</reference>
<organism evidence="1 2">
    <name type="scientific">Oryza sativa subsp. japonica</name>
    <name type="common">Rice</name>
    <dbReference type="NCBI Taxonomy" id="39947"/>
    <lineage>
        <taxon>Eukaryota</taxon>
        <taxon>Viridiplantae</taxon>
        <taxon>Streptophyta</taxon>
        <taxon>Embryophyta</taxon>
        <taxon>Tracheophyta</taxon>
        <taxon>Spermatophyta</taxon>
        <taxon>Magnoliopsida</taxon>
        <taxon>Liliopsida</taxon>
        <taxon>Poales</taxon>
        <taxon>Poaceae</taxon>
        <taxon>BOP clade</taxon>
        <taxon>Oryzoideae</taxon>
        <taxon>Oryzeae</taxon>
        <taxon>Oryzinae</taxon>
        <taxon>Oryza</taxon>
        <taxon>Oryza sativa</taxon>
    </lineage>
</organism>
<accession>Q5Z5B1</accession>
<gene>
    <name evidence="1" type="primary">OSJNBa0069C14.10-2</name>
</gene>
<reference evidence="2" key="2">
    <citation type="journal article" date="2008" name="Nucleic Acids Res.">
        <title>The rice annotation project database (RAP-DB): 2008 update.</title>
        <authorList>
            <consortium name="The rice annotation project (RAP)"/>
        </authorList>
    </citation>
    <scope>GENOME REANNOTATION</scope>
    <source>
        <strain evidence="2">cv. Nipponbare</strain>
    </source>
</reference>
<dbReference type="EMBL" id="AP005750">
    <property type="protein sequence ID" value="BAD62112.1"/>
    <property type="molecule type" value="Genomic_DNA"/>
</dbReference>
<sequence>MIRIQSTGVGTYCLVLLLTPRFAILRSLTSSCAAMLESRAQAVPLITTSCGMKTTSQLMRCRPSPTTSVTLMRGAHDPYLLFHQHTMLIWRRSEPVSTWSQIARTVVQWRVVVEEVRLHRAALVLQVVEPSGPFLHSRTASRMSCSTVRILLLLRLATTIS</sequence>
<protein>
    <submittedName>
        <fullName evidence="1">Uncharacterized protein</fullName>
    </submittedName>
</protein>
<name>Q5Z5B1_ORYSJ</name>
<evidence type="ECO:0000313" key="1">
    <source>
        <dbReference type="EMBL" id="BAD62112.1"/>
    </source>
</evidence>